<evidence type="ECO:0000313" key="2">
    <source>
        <dbReference type="Proteomes" id="UP001151752"/>
    </source>
</evidence>
<dbReference type="EMBL" id="JAPFFM010000020">
    <property type="protein sequence ID" value="KAJ6682817.1"/>
    <property type="molecule type" value="Genomic_DNA"/>
</dbReference>
<keyword evidence="2" id="KW-1185">Reference proteome</keyword>
<protein>
    <submittedName>
        <fullName evidence="1">Uncharacterized protein</fullName>
    </submittedName>
</protein>
<organism evidence="1 2">
    <name type="scientific">Salix koriyanagi</name>
    <dbReference type="NCBI Taxonomy" id="2511006"/>
    <lineage>
        <taxon>Eukaryota</taxon>
        <taxon>Viridiplantae</taxon>
        <taxon>Streptophyta</taxon>
        <taxon>Embryophyta</taxon>
        <taxon>Tracheophyta</taxon>
        <taxon>Spermatophyta</taxon>
        <taxon>Magnoliopsida</taxon>
        <taxon>eudicotyledons</taxon>
        <taxon>Gunneridae</taxon>
        <taxon>Pentapetalae</taxon>
        <taxon>rosids</taxon>
        <taxon>fabids</taxon>
        <taxon>Malpighiales</taxon>
        <taxon>Salicaceae</taxon>
        <taxon>Saliceae</taxon>
        <taxon>Salix</taxon>
    </lineage>
</organism>
<gene>
    <name evidence="1" type="ORF">OIU74_020961</name>
</gene>
<comment type="caution">
    <text evidence="1">The sequence shown here is derived from an EMBL/GenBank/DDBJ whole genome shotgun (WGS) entry which is preliminary data.</text>
</comment>
<sequence length="65" mass="7133">MKENNNLAHQSSSKLMESPNFPYKIFFNSVICASTESFSSSSFFKLLPVTSFICSILVSTSSLGT</sequence>
<accession>A0A9Q0SMH6</accession>
<proteinExistence type="predicted"/>
<dbReference type="AlphaFoldDB" id="A0A9Q0SMH6"/>
<evidence type="ECO:0000313" key="1">
    <source>
        <dbReference type="EMBL" id="KAJ6682817.1"/>
    </source>
</evidence>
<reference evidence="1" key="2">
    <citation type="journal article" date="2023" name="Int. J. Mol. Sci.">
        <title>De Novo Assembly and Annotation of 11 Diverse Shrub Willow (Salix) Genomes Reveals Novel Gene Organization in Sex-Linked Regions.</title>
        <authorList>
            <person name="Hyden B."/>
            <person name="Feng K."/>
            <person name="Yates T.B."/>
            <person name="Jawdy S."/>
            <person name="Cereghino C."/>
            <person name="Smart L.B."/>
            <person name="Muchero W."/>
        </authorList>
    </citation>
    <scope>NUCLEOTIDE SEQUENCE</scope>
    <source>
        <tissue evidence="1">Shoot tip</tissue>
    </source>
</reference>
<reference evidence="1" key="1">
    <citation type="submission" date="2022-11" db="EMBL/GenBank/DDBJ databases">
        <authorList>
            <person name="Hyden B.L."/>
            <person name="Feng K."/>
            <person name="Yates T."/>
            <person name="Jawdy S."/>
            <person name="Smart L.B."/>
            <person name="Muchero W."/>
        </authorList>
    </citation>
    <scope>NUCLEOTIDE SEQUENCE</scope>
    <source>
        <tissue evidence="1">Shoot tip</tissue>
    </source>
</reference>
<name>A0A9Q0SMH6_9ROSI</name>
<dbReference type="Proteomes" id="UP001151752">
    <property type="component" value="Chromosome 5"/>
</dbReference>